<dbReference type="SUPFAM" id="SSF53795">
    <property type="entry name" value="PEP carboxykinase-like"/>
    <property type="match status" value="1"/>
</dbReference>
<evidence type="ECO:0000256" key="8">
    <source>
        <dbReference type="ARBA" id="ARBA00022741"/>
    </source>
</evidence>
<dbReference type="Pfam" id="PF07475">
    <property type="entry name" value="Hpr_kinase_C"/>
    <property type="match status" value="1"/>
</dbReference>
<dbReference type="PANTHER" id="PTHR30305:SF1">
    <property type="entry name" value="HPR KINASE_PHOSPHORYLASE"/>
    <property type="match status" value="1"/>
</dbReference>
<keyword evidence="18" id="KW-1185">Reference proteome</keyword>
<dbReference type="GO" id="GO:0005524">
    <property type="term" value="F:ATP binding"/>
    <property type="evidence" value="ECO:0007669"/>
    <property type="project" value="UniProtKB-UniRule"/>
</dbReference>
<evidence type="ECO:0000256" key="10">
    <source>
        <dbReference type="ARBA" id="ARBA00022840"/>
    </source>
</evidence>
<feature type="region of interest" description="Important for the catalytic mechanism of both phosphorylation and dephosphorylation" evidence="14">
    <location>
        <begin position="206"/>
        <end position="215"/>
    </location>
</feature>
<dbReference type="GO" id="GO:0004674">
    <property type="term" value="F:protein serine/threonine kinase activity"/>
    <property type="evidence" value="ECO:0007669"/>
    <property type="project" value="UniProtKB-KW"/>
</dbReference>
<evidence type="ECO:0000256" key="13">
    <source>
        <dbReference type="ARBA" id="ARBA00047657"/>
    </source>
</evidence>
<comment type="cofactor">
    <cofactor evidence="2 14">
        <name>Mg(2+)</name>
        <dbReference type="ChEBI" id="CHEBI:18420"/>
    </cofactor>
</comment>
<comment type="similarity">
    <text evidence="3 14">Belongs to the HPrK/P family.</text>
</comment>
<evidence type="ECO:0000259" key="15">
    <source>
        <dbReference type="Pfam" id="PF02603"/>
    </source>
</evidence>
<dbReference type="Gene3D" id="3.40.1390.20">
    <property type="entry name" value="HprK N-terminal domain-like"/>
    <property type="match status" value="1"/>
</dbReference>
<dbReference type="Gene3D" id="3.40.50.300">
    <property type="entry name" value="P-loop containing nucleotide triphosphate hydrolases"/>
    <property type="match status" value="1"/>
</dbReference>
<feature type="binding site" evidence="14">
    <location>
        <position position="165"/>
    </location>
    <ligand>
        <name>Mg(2+)</name>
        <dbReference type="ChEBI" id="CHEBI:18420"/>
    </ligand>
</feature>
<dbReference type="PANTHER" id="PTHR30305">
    <property type="entry name" value="PROTEIN YJDM-RELATED"/>
    <property type="match status" value="1"/>
</dbReference>
<proteinExistence type="inferred from homology"/>
<dbReference type="SUPFAM" id="SSF75138">
    <property type="entry name" value="HprK N-terminal domain-like"/>
    <property type="match status" value="1"/>
</dbReference>
<feature type="active site" evidence="14">
    <location>
        <position position="249"/>
    </location>
</feature>
<keyword evidence="7 14" id="KW-0479">Metal-binding</keyword>
<gene>
    <name evidence="14 17" type="primary">hprK</name>
    <name evidence="17" type="ORF">G3I74_10215</name>
</gene>
<dbReference type="NCBIfam" id="TIGR00679">
    <property type="entry name" value="hpr-ser"/>
    <property type="match status" value="1"/>
</dbReference>
<keyword evidence="11 14" id="KW-0460">Magnesium</keyword>
<dbReference type="CDD" id="cd01918">
    <property type="entry name" value="HprK_C"/>
    <property type="match status" value="1"/>
</dbReference>
<feature type="domain" description="HPr kinase/phosphorylase C-terminal" evidence="16">
    <location>
        <begin position="135"/>
        <end position="304"/>
    </location>
</feature>
<keyword evidence="10 14" id="KW-0067">ATP-binding</keyword>
<protein>
    <recommendedName>
        <fullName evidence="14">HPr kinase/phosphorylase</fullName>
        <shortName evidence="14">HPrK/P</shortName>
        <ecNumber evidence="14">2.7.11.-</ecNumber>
        <ecNumber evidence="14">2.7.4.-</ecNumber>
    </recommendedName>
    <alternativeName>
        <fullName evidence="14">HPr(Ser) kinase/phosphorylase</fullName>
    </alternativeName>
</protein>
<dbReference type="HAMAP" id="MF_01249">
    <property type="entry name" value="HPr_kinase"/>
    <property type="match status" value="1"/>
</dbReference>
<comment type="domain">
    <text evidence="14">The Walker A ATP-binding motif also binds Pi and PPi.</text>
</comment>
<keyword evidence="5 14" id="KW-0723">Serine/threonine-protein kinase</keyword>
<evidence type="ECO:0000256" key="12">
    <source>
        <dbReference type="ARBA" id="ARBA00023268"/>
    </source>
</evidence>
<dbReference type="GO" id="GO:0000155">
    <property type="term" value="F:phosphorelay sensor kinase activity"/>
    <property type="evidence" value="ECO:0007669"/>
    <property type="project" value="InterPro"/>
</dbReference>
<evidence type="ECO:0000256" key="1">
    <source>
        <dbReference type="ARBA" id="ARBA00001120"/>
    </source>
</evidence>
<dbReference type="GO" id="GO:0000287">
    <property type="term" value="F:magnesium ion binding"/>
    <property type="evidence" value="ECO:0007669"/>
    <property type="project" value="UniProtKB-UniRule"/>
</dbReference>
<evidence type="ECO:0000313" key="18">
    <source>
        <dbReference type="Proteomes" id="UP000484885"/>
    </source>
</evidence>
<evidence type="ECO:0000256" key="7">
    <source>
        <dbReference type="ARBA" id="ARBA00022723"/>
    </source>
</evidence>
<keyword evidence="6 14" id="KW-0808">Transferase</keyword>
<evidence type="ECO:0000256" key="9">
    <source>
        <dbReference type="ARBA" id="ARBA00022777"/>
    </source>
</evidence>
<feature type="domain" description="HPr(Ser) kinase/phosphorylase N-terminal" evidence="15">
    <location>
        <begin position="10"/>
        <end position="128"/>
    </location>
</feature>
<comment type="subunit">
    <text evidence="4 14">Homohexamer.</text>
</comment>
<keyword evidence="12 14" id="KW-0511">Multifunctional enzyme</keyword>
<keyword evidence="8 14" id="KW-0547">Nucleotide-binding</keyword>
<dbReference type="FunFam" id="3.40.50.300:FF:000174">
    <property type="entry name" value="HPr kinase/phosphorylase"/>
    <property type="match status" value="1"/>
</dbReference>
<dbReference type="GO" id="GO:0004712">
    <property type="term" value="F:protein serine/threonine/tyrosine kinase activity"/>
    <property type="evidence" value="ECO:0007669"/>
    <property type="project" value="UniProtKB-UniRule"/>
</dbReference>
<name>A0A845V051_9GAMM</name>
<comment type="caution">
    <text evidence="17">The sequence shown here is derived from an EMBL/GenBank/DDBJ whole genome shotgun (WGS) entry which is preliminary data.</text>
</comment>
<comment type="function">
    <text evidence="14">Catalyzes the ATP- as well as the pyrophosphate-dependent phosphorylation of a specific serine residue in HPr, a phosphocarrier protein of the phosphoenolpyruvate-dependent sugar phosphotransferase system (PTS). HprK/P also catalyzes the pyrophosphate-producing, inorganic phosphate-dependent dephosphorylation (phosphorolysis) of seryl-phosphorylated HPr (P-Ser-HPr).</text>
</comment>
<comment type="miscellaneous">
    <text evidence="14">Both phosphorylation and phosphorolysis are carried out by the same active site and suggest a common mechanism for both reactions.</text>
</comment>
<dbReference type="InterPro" id="IPR011126">
    <property type="entry name" value="Hpr_kin/Pase_Hpr_N"/>
</dbReference>
<organism evidence="17 18">
    <name type="scientific">Wenzhouxiangella limi</name>
    <dbReference type="NCBI Taxonomy" id="2707351"/>
    <lineage>
        <taxon>Bacteria</taxon>
        <taxon>Pseudomonadati</taxon>
        <taxon>Pseudomonadota</taxon>
        <taxon>Gammaproteobacteria</taxon>
        <taxon>Chromatiales</taxon>
        <taxon>Wenzhouxiangellaceae</taxon>
        <taxon>Wenzhouxiangella</taxon>
    </lineage>
</organism>
<evidence type="ECO:0000256" key="2">
    <source>
        <dbReference type="ARBA" id="ARBA00001946"/>
    </source>
</evidence>
<dbReference type="InterPro" id="IPR028979">
    <property type="entry name" value="Ser_kin/Pase_Hpr-like_N_sf"/>
</dbReference>
<feature type="active site" evidence="14">
    <location>
        <position position="143"/>
    </location>
</feature>
<feature type="binding site" evidence="14">
    <location>
        <position position="207"/>
    </location>
    <ligand>
        <name>Mg(2+)</name>
        <dbReference type="ChEBI" id="CHEBI:18420"/>
    </ligand>
</feature>
<evidence type="ECO:0000313" key="17">
    <source>
        <dbReference type="EMBL" id="NDY96104.1"/>
    </source>
</evidence>
<evidence type="ECO:0000256" key="14">
    <source>
        <dbReference type="HAMAP-Rule" id="MF_01249"/>
    </source>
</evidence>
<comment type="catalytic activity">
    <reaction evidence="13 14">
        <text>[HPr protein]-O-phospho-L-serine + phosphate + H(+) = [HPr protein]-L-serine + diphosphate</text>
        <dbReference type="Rhea" id="RHEA:46604"/>
        <dbReference type="Rhea" id="RHEA-COMP:11602"/>
        <dbReference type="Rhea" id="RHEA-COMP:11603"/>
        <dbReference type="ChEBI" id="CHEBI:15378"/>
        <dbReference type="ChEBI" id="CHEBI:29999"/>
        <dbReference type="ChEBI" id="CHEBI:33019"/>
        <dbReference type="ChEBI" id="CHEBI:43474"/>
        <dbReference type="ChEBI" id="CHEBI:83421"/>
    </reaction>
</comment>
<feature type="active site" evidence="14">
    <location>
        <position position="164"/>
    </location>
</feature>
<evidence type="ECO:0000256" key="3">
    <source>
        <dbReference type="ARBA" id="ARBA00006883"/>
    </source>
</evidence>
<dbReference type="Pfam" id="PF02603">
    <property type="entry name" value="Hpr_kinase_N"/>
    <property type="match status" value="1"/>
</dbReference>
<sequence>MSRSITPAELLERFGKRLGLTKITGPDAASDAQISAFRPGSRPSLVGFLNLIHPNRVQVIGEEELDWLDGLDAKTRWETLAKIMDARPATVIVAGGVEIARDLEQAARESGTVLLKAQRPAWELVNFLEYRITRALAPTTTLHGVFLEVFTIGVLITGDPGTGKSELALELVSRGHRLIADDAPEFTQITPEVVEGACPPVLRDYLEVRGLGLLNIRRMFGDTAIKPNKYLRLIIHLHTPTDETSEGDRLHGNLDQRRVLEMDIPQIRLPVLPGRNLAVMAEVAVRDFMLRLKGFDAAREFMERHASMMSEKP</sequence>
<dbReference type="AlphaFoldDB" id="A0A845V051"/>
<dbReference type="InterPro" id="IPR027417">
    <property type="entry name" value="P-loop_NTPase"/>
</dbReference>
<reference evidence="17 18" key="1">
    <citation type="submission" date="2020-02" db="EMBL/GenBank/DDBJ databases">
        <authorList>
            <person name="Zhang X.-Y."/>
        </authorList>
    </citation>
    <scope>NUCLEOTIDE SEQUENCE [LARGE SCALE GENOMIC DNA]</scope>
    <source>
        <strain evidence="17 18">C33</strain>
    </source>
</reference>
<comment type="caution">
    <text evidence="14">Lacks conserved residue(s) required for the propagation of feature annotation.</text>
</comment>
<feature type="region of interest" description="Important for the catalytic mechanism of dephosphorylation" evidence="14">
    <location>
        <begin position="270"/>
        <end position="275"/>
    </location>
</feature>
<keyword evidence="9 14" id="KW-0418">Kinase</keyword>
<evidence type="ECO:0000256" key="11">
    <source>
        <dbReference type="ARBA" id="ARBA00022842"/>
    </source>
</evidence>
<feature type="active site" description="Proton acceptor; for phosphorylation activity. Proton donor; for dephosphorylation activity" evidence="14">
    <location>
        <position position="182"/>
    </location>
</feature>
<evidence type="ECO:0000256" key="5">
    <source>
        <dbReference type="ARBA" id="ARBA00022527"/>
    </source>
</evidence>
<dbReference type="EC" id="2.7.4.-" evidence="14"/>
<dbReference type="EC" id="2.7.11.-" evidence="14"/>
<dbReference type="GO" id="GO:0006109">
    <property type="term" value="P:regulation of carbohydrate metabolic process"/>
    <property type="evidence" value="ECO:0007669"/>
    <property type="project" value="UniProtKB-UniRule"/>
</dbReference>
<evidence type="ECO:0000256" key="4">
    <source>
        <dbReference type="ARBA" id="ARBA00011643"/>
    </source>
</evidence>
<dbReference type="InterPro" id="IPR003755">
    <property type="entry name" value="HPr(Ser)_kin/Pase"/>
</dbReference>
<accession>A0A845V051</accession>
<dbReference type="EMBL" id="JAAGSC010000041">
    <property type="protein sequence ID" value="NDY96104.1"/>
    <property type="molecule type" value="Genomic_DNA"/>
</dbReference>
<evidence type="ECO:0000256" key="6">
    <source>
        <dbReference type="ARBA" id="ARBA00022679"/>
    </source>
</evidence>
<comment type="catalytic activity">
    <reaction evidence="1 14">
        <text>[HPr protein]-L-serine + ATP = [HPr protein]-O-phospho-L-serine + ADP + H(+)</text>
        <dbReference type="Rhea" id="RHEA:46600"/>
        <dbReference type="Rhea" id="RHEA-COMP:11602"/>
        <dbReference type="Rhea" id="RHEA-COMP:11603"/>
        <dbReference type="ChEBI" id="CHEBI:15378"/>
        <dbReference type="ChEBI" id="CHEBI:29999"/>
        <dbReference type="ChEBI" id="CHEBI:30616"/>
        <dbReference type="ChEBI" id="CHEBI:83421"/>
        <dbReference type="ChEBI" id="CHEBI:456216"/>
    </reaction>
</comment>
<dbReference type="Proteomes" id="UP000484885">
    <property type="component" value="Unassembled WGS sequence"/>
</dbReference>
<evidence type="ECO:0000259" key="16">
    <source>
        <dbReference type="Pfam" id="PF07475"/>
    </source>
</evidence>
<dbReference type="RefSeq" id="WP_164211477.1">
    <property type="nucleotide sequence ID" value="NZ_JAAGSC010000041.1"/>
</dbReference>
<dbReference type="InterPro" id="IPR011104">
    <property type="entry name" value="Hpr_kin/Pase_C"/>
</dbReference>